<dbReference type="OrthoDB" id="7365244at2"/>
<dbReference type="PROSITE" id="PS50943">
    <property type="entry name" value="HTH_CROC1"/>
    <property type="match status" value="1"/>
</dbReference>
<name>A0A370HJM0_9HYPH</name>
<dbReference type="Proteomes" id="UP000254925">
    <property type="component" value="Unassembled WGS sequence"/>
</dbReference>
<dbReference type="GO" id="GO:0003677">
    <property type="term" value="F:DNA binding"/>
    <property type="evidence" value="ECO:0007669"/>
    <property type="project" value="UniProtKB-KW"/>
</dbReference>
<comment type="caution">
    <text evidence="2">The sequence shown here is derived from an EMBL/GenBank/DDBJ whole genome shotgun (WGS) entry which is preliminary data.</text>
</comment>
<accession>A0A370HJM0</accession>
<proteinExistence type="predicted"/>
<dbReference type="SUPFAM" id="SSF47413">
    <property type="entry name" value="lambda repressor-like DNA-binding domains"/>
    <property type="match status" value="1"/>
</dbReference>
<dbReference type="CDD" id="cd00093">
    <property type="entry name" value="HTH_XRE"/>
    <property type="match status" value="1"/>
</dbReference>
<protein>
    <submittedName>
        <fullName evidence="2">DNA-binding transcriptional regulator YiaG</fullName>
    </submittedName>
</protein>
<dbReference type="Gene3D" id="1.10.260.40">
    <property type="entry name" value="lambda repressor-like DNA-binding domains"/>
    <property type="match status" value="1"/>
</dbReference>
<reference evidence="2 3" key="1">
    <citation type="submission" date="2018-07" db="EMBL/GenBank/DDBJ databases">
        <title>Genomic Encyclopedia of Type Strains, Phase IV (KMG-IV): sequencing the most valuable type-strain genomes for metagenomic binning, comparative biology and taxonomic classification.</title>
        <authorList>
            <person name="Goeker M."/>
        </authorList>
    </citation>
    <scope>NUCLEOTIDE SEQUENCE [LARGE SCALE GENOMIC DNA]</scope>
    <source>
        <strain evidence="2 3">DSM 14364</strain>
    </source>
</reference>
<dbReference type="AlphaFoldDB" id="A0A370HJM0"/>
<evidence type="ECO:0000313" key="3">
    <source>
        <dbReference type="Proteomes" id="UP000254925"/>
    </source>
</evidence>
<sequence>MAYHYTDSGLDNVYLENGFTVHKTPYGEGISIQNTEGLHQVIGRSIVMAPKAINGAELRFLRLEMDLTQRSLAAFLGSTEQNVRRWEKARRTAIPGPADRLLRLLYSEYSGGDGSVRSLVERLAELDQIDSMELHLLETGHGWQAAHAA</sequence>
<keyword evidence="3" id="KW-1185">Reference proteome</keyword>
<organism evidence="2 3">
    <name type="scientific">Microvirga subterranea</name>
    <dbReference type="NCBI Taxonomy" id="186651"/>
    <lineage>
        <taxon>Bacteria</taxon>
        <taxon>Pseudomonadati</taxon>
        <taxon>Pseudomonadota</taxon>
        <taxon>Alphaproteobacteria</taxon>
        <taxon>Hyphomicrobiales</taxon>
        <taxon>Methylobacteriaceae</taxon>
        <taxon>Microvirga</taxon>
    </lineage>
</organism>
<dbReference type="RefSeq" id="WP_114770714.1">
    <property type="nucleotide sequence ID" value="NZ_QQBB01000005.1"/>
</dbReference>
<dbReference type="InterPro" id="IPR001387">
    <property type="entry name" value="Cro/C1-type_HTH"/>
</dbReference>
<feature type="domain" description="HTH cro/C1-type" evidence="1">
    <location>
        <begin position="58"/>
        <end position="91"/>
    </location>
</feature>
<gene>
    <name evidence="2" type="ORF">DES45_105231</name>
</gene>
<evidence type="ECO:0000259" key="1">
    <source>
        <dbReference type="PROSITE" id="PS50943"/>
    </source>
</evidence>
<keyword evidence="2" id="KW-0238">DNA-binding</keyword>
<dbReference type="EMBL" id="QQBB01000005">
    <property type="protein sequence ID" value="RDI58708.1"/>
    <property type="molecule type" value="Genomic_DNA"/>
</dbReference>
<dbReference type="InterPro" id="IPR010982">
    <property type="entry name" value="Lambda_DNA-bd_dom_sf"/>
</dbReference>
<evidence type="ECO:0000313" key="2">
    <source>
        <dbReference type="EMBL" id="RDI58708.1"/>
    </source>
</evidence>